<name>A0ABZ1CFB2_9BACT</name>
<evidence type="ECO:0000256" key="4">
    <source>
        <dbReference type="ARBA" id="ARBA00022475"/>
    </source>
</evidence>
<evidence type="ECO:0000256" key="8">
    <source>
        <dbReference type="ARBA" id="ARBA00022989"/>
    </source>
</evidence>
<evidence type="ECO:0000256" key="9">
    <source>
        <dbReference type="ARBA" id="ARBA00023136"/>
    </source>
</evidence>
<proteinExistence type="inferred from homology"/>
<evidence type="ECO:0000313" key="13">
    <source>
        <dbReference type="Proteomes" id="UP000738431"/>
    </source>
</evidence>
<feature type="transmembrane region" description="Helical" evidence="10">
    <location>
        <begin position="20"/>
        <end position="44"/>
    </location>
</feature>
<keyword evidence="5 10" id="KW-0145">Chemotaxis</keyword>
<keyword evidence="9 10" id="KW-0472">Membrane</keyword>
<evidence type="ECO:0000256" key="5">
    <source>
        <dbReference type="ARBA" id="ARBA00022500"/>
    </source>
</evidence>
<feature type="compositionally biased region" description="Gly residues" evidence="11">
    <location>
        <begin position="73"/>
        <end position="88"/>
    </location>
</feature>
<protein>
    <recommendedName>
        <fullName evidence="10">Flagellar protein FliL</fullName>
    </recommendedName>
</protein>
<dbReference type="RefSeq" id="WP_221030034.1">
    <property type="nucleotide sequence ID" value="NZ_CP139781.1"/>
</dbReference>
<dbReference type="Pfam" id="PF03748">
    <property type="entry name" value="FliL"/>
    <property type="match status" value="1"/>
</dbReference>
<dbReference type="EMBL" id="CP139781">
    <property type="protein sequence ID" value="WRQ89274.1"/>
    <property type="molecule type" value="Genomic_DNA"/>
</dbReference>
<evidence type="ECO:0000256" key="10">
    <source>
        <dbReference type="RuleBase" id="RU364125"/>
    </source>
</evidence>
<keyword evidence="8 10" id="KW-1133">Transmembrane helix</keyword>
<evidence type="ECO:0000256" key="7">
    <source>
        <dbReference type="ARBA" id="ARBA00022779"/>
    </source>
</evidence>
<comment type="function">
    <text evidence="1 10">Controls the rotational direction of flagella during chemotaxis.</text>
</comment>
<keyword evidence="7 10" id="KW-0283">Flagellar rotation</keyword>
<evidence type="ECO:0000256" key="3">
    <source>
        <dbReference type="ARBA" id="ARBA00008281"/>
    </source>
</evidence>
<reference evidence="12 13" key="1">
    <citation type="submission" date="2021-08" db="EMBL/GenBank/DDBJ databases">
        <authorList>
            <person name="Zhang D."/>
            <person name="Zhang A."/>
            <person name="Wang L."/>
        </authorList>
    </citation>
    <scope>NUCLEOTIDE SEQUENCE [LARGE SCALE GENOMIC DNA]</scope>
    <source>
        <strain evidence="12 13">WL0086</strain>
    </source>
</reference>
<dbReference type="PANTHER" id="PTHR35091">
    <property type="entry name" value="FLAGELLAR PROTEIN FLIL"/>
    <property type="match status" value="1"/>
</dbReference>
<evidence type="ECO:0000256" key="11">
    <source>
        <dbReference type="SAM" id="MobiDB-lite"/>
    </source>
</evidence>
<evidence type="ECO:0000256" key="6">
    <source>
        <dbReference type="ARBA" id="ARBA00022692"/>
    </source>
</evidence>
<gene>
    <name evidence="12" type="ORF">K1X11_007630</name>
</gene>
<feature type="region of interest" description="Disordered" evidence="11">
    <location>
        <begin position="56"/>
        <end position="90"/>
    </location>
</feature>
<dbReference type="PANTHER" id="PTHR35091:SF2">
    <property type="entry name" value="FLAGELLAR PROTEIN FLIL"/>
    <property type="match status" value="1"/>
</dbReference>
<organism evidence="12 13">
    <name type="scientific">Actomonas aquatica</name>
    <dbReference type="NCBI Taxonomy" id="2866162"/>
    <lineage>
        <taxon>Bacteria</taxon>
        <taxon>Pseudomonadati</taxon>
        <taxon>Verrucomicrobiota</taxon>
        <taxon>Opitutia</taxon>
        <taxon>Opitutales</taxon>
        <taxon>Opitutaceae</taxon>
        <taxon>Actomonas</taxon>
    </lineage>
</organism>
<accession>A0ABZ1CFB2</accession>
<keyword evidence="12" id="KW-0282">Flagellum</keyword>
<keyword evidence="6 10" id="KW-0812">Transmembrane</keyword>
<keyword evidence="13" id="KW-1185">Reference proteome</keyword>
<dbReference type="InterPro" id="IPR005503">
    <property type="entry name" value="FliL"/>
</dbReference>
<keyword evidence="12" id="KW-0969">Cilium</keyword>
<keyword evidence="4 10" id="KW-1003">Cell membrane</keyword>
<reference evidence="12 13" key="2">
    <citation type="submission" date="2023-12" db="EMBL/GenBank/DDBJ databases">
        <title>Description of an unclassified Opitutus bacterium of Verrucomicrobiota.</title>
        <authorList>
            <person name="Zhang D.-F."/>
        </authorList>
    </citation>
    <scope>NUCLEOTIDE SEQUENCE [LARGE SCALE GENOMIC DNA]</scope>
    <source>
        <strain evidence="12 13">WL0086</strain>
    </source>
</reference>
<evidence type="ECO:0000313" key="12">
    <source>
        <dbReference type="EMBL" id="WRQ89274.1"/>
    </source>
</evidence>
<keyword evidence="12" id="KW-0966">Cell projection</keyword>
<comment type="similarity">
    <text evidence="3 10">Belongs to the FliL family.</text>
</comment>
<dbReference type="Proteomes" id="UP000738431">
    <property type="component" value="Chromosome"/>
</dbReference>
<sequence>MSDTPEAAPAGAAPAKADKMPLIALVAALVLAPAITFGVAKFVLIPALKAELNPDAAHGDEHAEEVEEHAEEGGGGHGGGGHGEGGEAAGDPKTYAFENMVVNLAGTMGTRYLKCSFVVTGRDGGLRSAFDSRKVQLTDVTLSVLSSLSLVELEEAGAKNLLRERLVNSYNQALGKALAEQVYFSDFVIQ</sequence>
<comment type="subcellular location">
    <subcellularLocation>
        <location evidence="2">Cell membrane</location>
        <topology evidence="2">Single-pass membrane protein</topology>
    </subcellularLocation>
</comment>
<evidence type="ECO:0000256" key="1">
    <source>
        <dbReference type="ARBA" id="ARBA00002254"/>
    </source>
</evidence>
<evidence type="ECO:0000256" key="2">
    <source>
        <dbReference type="ARBA" id="ARBA00004162"/>
    </source>
</evidence>